<dbReference type="PANTHER" id="PTHR30535:SF34">
    <property type="entry name" value="MOLYBDATE-BINDING PROTEIN MOLA"/>
    <property type="match status" value="1"/>
</dbReference>
<dbReference type="EMBL" id="JAEKFT010000011">
    <property type="protein sequence ID" value="MBT0961778.1"/>
    <property type="molecule type" value="Genomic_DNA"/>
</dbReference>
<dbReference type="InterPro" id="IPR050902">
    <property type="entry name" value="ABC_Transporter_SBP"/>
</dbReference>
<dbReference type="SUPFAM" id="SSF53807">
    <property type="entry name" value="Helical backbone' metal receptor"/>
    <property type="match status" value="1"/>
</dbReference>
<gene>
    <name evidence="2" type="ORF">I8J34_11410</name>
</gene>
<protein>
    <submittedName>
        <fullName evidence="2">ABC transporter substrate-binding protein</fullName>
    </submittedName>
</protein>
<dbReference type="RefSeq" id="WP_214361535.1">
    <property type="nucleotide sequence ID" value="NZ_JAEKFT010000011.1"/>
</dbReference>
<evidence type="ECO:0000313" key="3">
    <source>
        <dbReference type="Proteomes" id="UP000694660"/>
    </source>
</evidence>
<sequence length="263" mass="27838">MRFVLRMIAVSLSAMAGVQAAECPRVVSQSPYLTIAIDWLGQAECIVGVSRDDSFKPALPRTGTPTAPDAKAIAALKPELVIGSASADAAVFAAAVPAGAQAVQLGGFTSMLELEGMLEDLARLVQSPEGGKVSGFRRGWFTRAKNTGARGERALLLTTCGGTPTVYGRRHVLGDLFHAAGFNVLEAEVGTRAEADVAGLIARSRPDIVFTIDRPGQSACTPVPAVKDVRIIPLDGEHFLYPGPRMLDGIEDLTRIMRTLKMP</sequence>
<reference evidence="3" key="1">
    <citation type="journal article" date="2022" name="ISME J.">
        <title>Genetic and phylogenetic analysis of dissimilatory iodate-reducing bacteria identifies potential niches across the world's oceans.</title>
        <authorList>
            <person name="Reyes-Umana V."/>
            <person name="Henning Z."/>
            <person name="Lee K."/>
            <person name="Barnum T.P."/>
            <person name="Coates J.D."/>
        </authorList>
    </citation>
    <scope>NUCLEOTIDE SEQUENCE [LARGE SCALE GENOMIC DNA]</scope>
    <source>
        <strain evidence="3">IR12</strain>
    </source>
</reference>
<feature type="signal peptide" evidence="1">
    <location>
        <begin position="1"/>
        <end position="20"/>
    </location>
</feature>
<dbReference type="Gene3D" id="3.40.50.1980">
    <property type="entry name" value="Nitrogenase molybdenum iron protein domain"/>
    <property type="match status" value="2"/>
</dbReference>
<organism evidence="2 3">
    <name type="scientific">Denitromonas iodatirespirans</name>
    <dbReference type="NCBI Taxonomy" id="2795389"/>
    <lineage>
        <taxon>Bacteria</taxon>
        <taxon>Pseudomonadati</taxon>
        <taxon>Pseudomonadota</taxon>
        <taxon>Betaproteobacteria</taxon>
        <taxon>Rhodocyclales</taxon>
        <taxon>Zoogloeaceae</taxon>
        <taxon>Denitromonas</taxon>
    </lineage>
</organism>
<accession>A0A944H802</accession>
<proteinExistence type="predicted"/>
<dbReference type="PANTHER" id="PTHR30535">
    <property type="entry name" value="VITAMIN B12-BINDING PROTEIN"/>
    <property type="match status" value="1"/>
</dbReference>
<evidence type="ECO:0000256" key="1">
    <source>
        <dbReference type="SAM" id="SignalP"/>
    </source>
</evidence>
<keyword evidence="1" id="KW-0732">Signal</keyword>
<feature type="chain" id="PRO_5037786297" evidence="1">
    <location>
        <begin position="21"/>
        <end position="263"/>
    </location>
</feature>
<dbReference type="Proteomes" id="UP000694660">
    <property type="component" value="Unassembled WGS sequence"/>
</dbReference>
<name>A0A944H802_DENI1</name>
<evidence type="ECO:0000313" key="2">
    <source>
        <dbReference type="EMBL" id="MBT0961778.1"/>
    </source>
</evidence>
<comment type="caution">
    <text evidence="2">The sequence shown here is derived from an EMBL/GenBank/DDBJ whole genome shotgun (WGS) entry which is preliminary data.</text>
</comment>
<keyword evidence="3" id="KW-1185">Reference proteome</keyword>
<dbReference type="AlphaFoldDB" id="A0A944H802"/>